<keyword evidence="1" id="KW-0732">Signal</keyword>
<reference evidence="2" key="1">
    <citation type="submission" date="2021-01" db="EMBL/GenBank/DDBJ databases">
        <authorList>
            <person name="Corre E."/>
            <person name="Pelletier E."/>
            <person name="Niang G."/>
            <person name="Scheremetjew M."/>
            <person name="Finn R."/>
            <person name="Kale V."/>
            <person name="Holt S."/>
            <person name="Cochrane G."/>
            <person name="Meng A."/>
            <person name="Brown T."/>
            <person name="Cohen L."/>
        </authorList>
    </citation>
    <scope>NUCLEOTIDE SEQUENCE</scope>
</reference>
<feature type="chain" id="PRO_5030700818" description="Sulfotransferase domain-containing protein" evidence="1">
    <location>
        <begin position="17"/>
        <end position="359"/>
    </location>
</feature>
<evidence type="ECO:0008006" key="3">
    <source>
        <dbReference type="Google" id="ProtNLM"/>
    </source>
</evidence>
<evidence type="ECO:0000256" key="1">
    <source>
        <dbReference type="SAM" id="SignalP"/>
    </source>
</evidence>
<organism evidence="2">
    <name type="scientific">Noctiluca scintillans</name>
    <name type="common">Sea sparkle</name>
    <name type="synonym">Red tide dinoflagellate</name>
    <dbReference type="NCBI Taxonomy" id="2966"/>
    <lineage>
        <taxon>Eukaryota</taxon>
        <taxon>Sar</taxon>
        <taxon>Alveolata</taxon>
        <taxon>Dinophyceae</taxon>
        <taxon>Noctilucales</taxon>
        <taxon>Noctilucaceae</taxon>
        <taxon>Noctiluca</taxon>
    </lineage>
</organism>
<name>A0A7S1F186_NOCSC</name>
<feature type="signal peptide" evidence="1">
    <location>
        <begin position="1"/>
        <end position="16"/>
    </location>
</feature>
<dbReference type="EMBL" id="HBFQ01015864">
    <property type="protein sequence ID" value="CAD8836640.1"/>
    <property type="molecule type" value="Transcribed_RNA"/>
</dbReference>
<proteinExistence type="predicted"/>
<sequence length="359" mass="39875">MFFVCIAALSIRSCLALRVAEAVTDILDYDDPVQAATCVDVRVSSGLGFLPMGHPDRVSFETAHTFCKKAEEEGGVGTVAVVSADFSFHRESLTGRAQKASKPIWFLHTSKNAGTFFCSCANQFLNIGLPHNGGINCHFLDEDRPMWGHQNVSSYALFSTSDPHTSHCAMMSAEFEQRGIDVEGDENVLPTGADTYFCPGMRTVAFLRNPITRFFSMLQQMRVSEEKMLLLTPRIMNETWPTLTNNFVVRSLLGFHMFEMPLLALRDEDMERAKARLSSFDYIFFVDEHLSHNLGVRLGWTCDGAGVRHSSASGGTQGLANRMREALGGSYNELAMMMGLDQQLLDHGRVLNFIRGDTS</sequence>
<evidence type="ECO:0000313" key="2">
    <source>
        <dbReference type="EMBL" id="CAD8836640.1"/>
    </source>
</evidence>
<dbReference type="AlphaFoldDB" id="A0A7S1F186"/>
<accession>A0A7S1F186</accession>
<protein>
    <recommendedName>
        <fullName evidence="3">Sulfotransferase domain-containing protein</fullName>
    </recommendedName>
</protein>
<gene>
    <name evidence="2" type="ORF">NSCI0253_LOCUS10988</name>
</gene>